<dbReference type="InterPro" id="IPR001753">
    <property type="entry name" value="Enoyl-CoA_hydra/iso"/>
</dbReference>
<dbReference type="SUPFAM" id="SSF52096">
    <property type="entry name" value="ClpP/crotonase"/>
    <property type="match status" value="1"/>
</dbReference>
<dbReference type="PROSITE" id="PS00166">
    <property type="entry name" value="ENOYL_COA_HYDRATASE"/>
    <property type="match status" value="1"/>
</dbReference>
<dbReference type="Gene3D" id="3.90.226.10">
    <property type="entry name" value="2-enoyl-CoA Hydratase, Chain A, domain 1"/>
    <property type="match status" value="1"/>
</dbReference>
<comment type="caution">
    <text evidence="3">The sequence shown here is derived from an EMBL/GenBank/DDBJ whole genome shotgun (WGS) entry which is preliminary data.</text>
</comment>
<accession>A0ABX0TUS3</accession>
<keyword evidence="3" id="KW-0413">Isomerase</keyword>
<keyword evidence="4" id="KW-1185">Reference proteome</keyword>
<dbReference type="InterPro" id="IPR014748">
    <property type="entry name" value="Enoyl-CoA_hydra_C"/>
</dbReference>
<evidence type="ECO:0000313" key="4">
    <source>
        <dbReference type="Proteomes" id="UP000727456"/>
    </source>
</evidence>
<dbReference type="PANTHER" id="PTHR43459">
    <property type="entry name" value="ENOYL-COA HYDRATASE"/>
    <property type="match status" value="1"/>
</dbReference>
<proteinExistence type="inferred from homology"/>
<name>A0ABX0TUS3_9SPHN</name>
<protein>
    <submittedName>
        <fullName evidence="3">2-(1,2-epoxy-1,2-dihydrophenyl)acetyl-CoA isomerase</fullName>
        <ecNumber evidence="3">5.3.3.18</ecNumber>
    </submittedName>
</protein>
<dbReference type="InterPro" id="IPR018376">
    <property type="entry name" value="Enoyl-CoA_hyd/isom_CS"/>
</dbReference>
<dbReference type="GO" id="GO:0016853">
    <property type="term" value="F:isomerase activity"/>
    <property type="evidence" value="ECO:0007669"/>
    <property type="project" value="UniProtKB-KW"/>
</dbReference>
<dbReference type="RefSeq" id="WP_167074727.1">
    <property type="nucleotide sequence ID" value="NZ_JAAOZC010000009.1"/>
</dbReference>
<gene>
    <name evidence="3" type="ORF">FHS31_002904</name>
</gene>
<dbReference type="Pfam" id="PF00378">
    <property type="entry name" value="ECH_1"/>
    <property type="match status" value="1"/>
</dbReference>
<evidence type="ECO:0000256" key="1">
    <source>
        <dbReference type="ARBA" id="ARBA00005254"/>
    </source>
</evidence>
<dbReference type="CDD" id="cd06558">
    <property type="entry name" value="crotonase-like"/>
    <property type="match status" value="1"/>
</dbReference>
<dbReference type="InterPro" id="IPR029045">
    <property type="entry name" value="ClpP/crotonase-like_dom_sf"/>
</dbReference>
<comment type="similarity">
    <text evidence="1 2">Belongs to the enoyl-CoA hydratase/isomerase family.</text>
</comment>
<organism evidence="3 4">
    <name type="scientific">Sphingomonas vulcanisoli</name>
    <dbReference type="NCBI Taxonomy" id="1658060"/>
    <lineage>
        <taxon>Bacteria</taxon>
        <taxon>Pseudomonadati</taxon>
        <taxon>Pseudomonadota</taxon>
        <taxon>Alphaproteobacteria</taxon>
        <taxon>Sphingomonadales</taxon>
        <taxon>Sphingomonadaceae</taxon>
        <taxon>Sphingomonas</taxon>
    </lineage>
</organism>
<evidence type="ECO:0000256" key="2">
    <source>
        <dbReference type="RuleBase" id="RU003707"/>
    </source>
</evidence>
<reference evidence="3 4" key="1">
    <citation type="submission" date="2020-03" db="EMBL/GenBank/DDBJ databases">
        <title>Genomic Encyclopedia of Type Strains, Phase III (KMG-III): the genomes of soil and plant-associated and newly described type strains.</title>
        <authorList>
            <person name="Whitman W."/>
        </authorList>
    </citation>
    <scope>NUCLEOTIDE SEQUENCE [LARGE SCALE GENOMIC DNA]</scope>
    <source>
        <strain evidence="3 4">CECT 8804</strain>
    </source>
</reference>
<dbReference type="EMBL" id="JAAOZC010000009">
    <property type="protein sequence ID" value="NIJ09272.1"/>
    <property type="molecule type" value="Genomic_DNA"/>
</dbReference>
<evidence type="ECO:0000313" key="3">
    <source>
        <dbReference type="EMBL" id="NIJ09272.1"/>
    </source>
</evidence>
<dbReference type="Proteomes" id="UP000727456">
    <property type="component" value="Unassembled WGS sequence"/>
</dbReference>
<sequence>MVGKVELAIAEGVATIRLNRPDRLNAFDAELHADLREALSAVEADSSVRALVLTGAGRAFCAGQDLGERDAAFARGETPDLGASLSENYNPLIRRLVALPYPVIAAVNGIASGAGAALAIACDIVVAAQSARFQFGFVRVALGPDAGTSWLLPRRVGRGRALALALTGEAIDADRALAIGLCDRIVNDDNLGSAATELATGFAKGPQQAIHAIKQALRTAPPSDLAAALTTEQISQAALGAATDYREAVTAFTAKRTPKFSERS</sequence>
<dbReference type="Gene3D" id="1.10.12.10">
    <property type="entry name" value="Lyase 2-enoyl-coa Hydratase, Chain A, domain 2"/>
    <property type="match status" value="1"/>
</dbReference>
<dbReference type="EC" id="5.3.3.18" evidence="3"/>
<dbReference type="PANTHER" id="PTHR43459:SF1">
    <property type="entry name" value="EG:BACN32G11.4 PROTEIN"/>
    <property type="match status" value="1"/>
</dbReference>